<protein>
    <recommendedName>
        <fullName evidence="6">Anti-sigma factor NepR domain-containing protein</fullName>
    </recommendedName>
</protein>
<reference evidence="3" key="1">
    <citation type="journal article" date="2014" name="Int. J. Syst. Evol. Microbiol.">
        <title>Complete genome of a new Firmicutes species belonging to the dominant human colonic microbiota ('Ruminococcus bicirculans') reveals two chromosomes and a selective capacity to utilize plant glucans.</title>
        <authorList>
            <consortium name="NISC Comparative Sequencing Program"/>
            <person name="Wegmann U."/>
            <person name="Louis P."/>
            <person name="Goesmann A."/>
            <person name="Henrissat B."/>
            <person name="Duncan S.H."/>
            <person name="Flint H.J."/>
        </authorList>
    </citation>
    <scope>NUCLEOTIDE SEQUENCE</scope>
    <source>
        <strain evidence="3">NBRC 107715</strain>
    </source>
</reference>
<reference evidence="2 4" key="3">
    <citation type="submission" date="2019-07" db="EMBL/GenBank/DDBJ databases">
        <title>Whole genome shotgun sequence of Methylobacterium oxalidis NBRC 107715.</title>
        <authorList>
            <person name="Hosoyama A."/>
            <person name="Uohara A."/>
            <person name="Ohji S."/>
            <person name="Ichikawa N."/>
        </authorList>
    </citation>
    <scope>NUCLEOTIDE SEQUENCE [LARGE SCALE GENOMIC DNA]</scope>
    <source>
        <strain evidence="2 4">NBRC 107715</strain>
    </source>
</reference>
<accession>A0A512J6X8</accession>
<feature type="region of interest" description="Disordered" evidence="1">
    <location>
        <begin position="59"/>
        <end position="86"/>
    </location>
</feature>
<proteinExistence type="predicted"/>
<keyword evidence="5" id="KW-1185">Reference proteome</keyword>
<organism evidence="2 4">
    <name type="scientific">Methylobacterium oxalidis</name>
    <dbReference type="NCBI Taxonomy" id="944322"/>
    <lineage>
        <taxon>Bacteria</taxon>
        <taxon>Pseudomonadati</taxon>
        <taxon>Pseudomonadota</taxon>
        <taxon>Alphaproteobacteria</taxon>
        <taxon>Hyphomicrobiales</taxon>
        <taxon>Methylobacteriaceae</taxon>
        <taxon>Methylobacterium</taxon>
    </lineage>
</organism>
<dbReference type="Proteomes" id="UP000321960">
    <property type="component" value="Unassembled WGS sequence"/>
</dbReference>
<name>A0A512J6X8_9HYPH</name>
<reference evidence="3" key="4">
    <citation type="submission" date="2023-01" db="EMBL/GenBank/DDBJ databases">
        <title>Draft genome sequence of Methylobacterium oxalidis strain NBRC 107715.</title>
        <authorList>
            <person name="Sun Q."/>
            <person name="Mori K."/>
        </authorList>
    </citation>
    <scope>NUCLEOTIDE SEQUENCE</scope>
    <source>
        <strain evidence="3">NBRC 107715</strain>
    </source>
</reference>
<dbReference type="RefSeq" id="WP_147027241.1">
    <property type="nucleotide sequence ID" value="NZ_BJZU01000074.1"/>
</dbReference>
<evidence type="ECO:0000313" key="5">
    <source>
        <dbReference type="Proteomes" id="UP001156856"/>
    </source>
</evidence>
<dbReference type="EMBL" id="BJZU01000074">
    <property type="protein sequence ID" value="GEP05693.1"/>
    <property type="molecule type" value="Genomic_DNA"/>
</dbReference>
<sequence>MSKTLPPVAPASRPRRAGALNAAILESLGRQLQYFYEPVLQDAPDARIAALLRRLEAGDAEAARARDPAPSRAGPSPRPARLAFGM</sequence>
<dbReference type="EMBL" id="BSPK01000019">
    <property type="protein sequence ID" value="GLS63172.1"/>
    <property type="molecule type" value="Genomic_DNA"/>
</dbReference>
<evidence type="ECO:0000313" key="3">
    <source>
        <dbReference type="EMBL" id="GLS63172.1"/>
    </source>
</evidence>
<comment type="caution">
    <text evidence="2">The sequence shown here is derived from an EMBL/GenBank/DDBJ whole genome shotgun (WGS) entry which is preliminary data.</text>
</comment>
<dbReference type="Proteomes" id="UP001156856">
    <property type="component" value="Unassembled WGS sequence"/>
</dbReference>
<feature type="compositionally biased region" description="Low complexity" evidence="1">
    <location>
        <begin position="70"/>
        <end position="86"/>
    </location>
</feature>
<evidence type="ECO:0000313" key="4">
    <source>
        <dbReference type="Proteomes" id="UP000321960"/>
    </source>
</evidence>
<evidence type="ECO:0000313" key="2">
    <source>
        <dbReference type="EMBL" id="GEP05693.1"/>
    </source>
</evidence>
<evidence type="ECO:0000256" key="1">
    <source>
        <dbReference type="SAM" id="MobiDB-lite"/>
    </source>
</evidence>
<evidence type="ECO:0008006" key="6">
    <source>
        <dbReference type="Google" id="ProtNLM"/>
    </source>
</evidence>
<reference evidence="5" key="2">
    <citation type="journal article" date="2019" name="Int. J. Syst. Evol. Microbiol.">
        <title>The Global Catalogue of Microorganisms (GCM) 10K type strain sequencing project: providing services to taxonomists for standard genome sequencing and annotation.</title>
        <authorList>
            <consortium name="The Broad Institute Genomics Platform"/>
            <consortium name="The Broad Institute Genome Sequencing Center for Infectious Disease"/>
            <person name="Wu L."/>
            <person name="Ma J."/>
        </authorList>
    </citation>
    <scope>NUCLEOTIDE SEQUENCE [LARGE SCALE GENOMIC DNA]</scope>
    <source>
        <strain evidence="5">NBRC 107715</strain>
    </source>
</reference>
<feature type="compositionally biased region" description="Basic and acidic residues" evidence="1">
    <location>
        <begin position="59"/>
        <end position="69"/>
    </location>
</feature>
<dbReference type="AlphaFoldDB" id="A0A512J6X8"/>
<gene>
    <name evidence="3" type="ORF">GCM10007888_15530</name>
    <name evidence="2" type="ORF">MOX02_37310</name>
</gene>